<accession>A0A9Q0RNB7</accession>
<dbReference type="EMBL" id="JAPWDV010000002">
    <property type="protein sequence ID" value="KAJ6220566.1"/>
    <property type="molecule type" value="Genomic_DNA"/>
</dbReference>
<dbReference type="AlphaFoldDB" id="A0A9Q0RNB7"/>
<dbReference type="OMA" id="PNERCAM"/>
<feature type="transmembrane region" description="Helical" evidence="1">
    <location>
        <begin position="208"/>
        <end position="236"/>
    </location>
</feature>
<keyword evidence="1" id="KW-0472">Membrane</keyword>
<keyword evidence="1" id="KW-0812">Transmembrane</keyword>
<protein>
    <submittedName>
        <fullName evidence="2">Uncharacterized protein</fullName>
    </submittedName>
</protein>
<feature type="transmembrane region" description="Helical" evidence="1">
    <location>
        <begin position="108"/>
        <end position="128"/>
    </location>
</feature>
<sequence length="391" mass="45086">MSKFRSSTFNSNAAKDQIILAEGYLPTDKIVKIDKYLRAFGFLSQTIEEYLQGDMRGKLKSPTRRMYAFILHGLMWLVCIRNLLLQFVDDVTIRNYLGEAHSARPADQINMTLTIWSIYLAFLFKLYYKGERLGYMNWLTPFAVFKGVVSPTQMGLSTPMTDLWFSKTKRAMAKMLIFLHCRAGIGAMMFCVVFYRRWNTKSVPPFPLIIWNLILLVWLYYGSALIYLTFGYFYALAGYLRMRFHKVNEDIETIIAPDSRLKPNERCALLYHILVEHNEICIKISAFFTYNTVIVRTVMFMVTLEGAYILTKVSIAAARLANEIIAALGQNFLLIIDFVRSYAELKEEHYSDSELDIGDIGNVFNTTLNMNSLSSLSTNELNQVLPEMLKQ</sequence>
<evidence type="ECO:0000313" key="2">
    <source>
        <dbReference type="EMBL" id="KAJ6220566.1"/>
    </source>
</evidence>
<organism evidence="2 3">
    <name type="scientific">Blomia tropicalis</name>
    <name type="common">Mite</name>
    <dbReference type="NCBI Taxonomy" id="40697"/>
    <lineage>
        <taxon>Eukaryota</taxon>
        <taxon>Metazoa</taxon>
        <taxon>Ecdysozoa</taxon>
        <taxon>Arthropoda</taxon>
        <taxon>Chelicerata</taxon>
        <taxon>Arachnida</taxon>
        <taxon>Acari</taxon>
        <taxon>Acariformes</taxon>
        <taxon>Sarcoptiformes</taxon>
        <taxon>Astigmata</taxon>
        <taxon>Glycyphagoidea</taxon>
        <taxon>Echimyopodidae</taxon>
        <taxon>Blomia</taxon>
    </lineage>
</organism>
<feature type="transmembrane region" description="Helical" evidence="1">
    <location>
        <begin position="66"/>
        <end position="88"/>
    </location>
</feature>
<feature type="transmembrane region" description="Helical" evidence="1">
    <location>
        <begin position="176"/>
        <end position="196"/>
    </location>
</feature>
<evidence type="ECO:0000313" key="3">
    <source>
        <dbReference type="Proteomes" id="UP001142055"/>
    </source>
</evidence>
<comment type="caution">
    <text evidence="2">The sequence shown here is derived from an EMBL/GenBank/DDBJ whole genome shotgun (WGS) entry which is preliminary data.</text>
</comment>
<dbReference type="Proteomes" id="UP001142055">
    <property type="component" value="Chromosome 2"/>
</dbReference>
<evidence type="ECO:0000256" key="1">
    <source>
        <dbReference type="SAM" id="Phobius"/>
    </source>
</evidence>
<name>A0A9Q0RNB7_BLOTA</name>
<keyword evidence="3" id="KW-1185">Reference proteome</keyword>
<gene>
    <name evidence="2" type="ORF">RDWZM_006378</name>
</gene>
<reference evidence="2" key="1">
    <citation type="submission" date="2022-12" db="EMBL/GenBank/DDBJ databases">
        <title>Genome assemblies of Blomia tropicalis.</title>
        <authorList>
            <person name="Cui Y."/>
        </authorList>
    </citation>
    <scope>NUCLEOTIDE SEQUENCE</scope>
    <source>
        <tissue evidence="2">Adult mites</tissue>
    </source>
</reference>
<keyword evidence="1" id="KW-1133">Transmembrane helix</keyword>
<proteinExistence type="predicted"/>